<dbReference type="InterPro" id="IPR004563">
    <property type="entry name" value="Apolipo_AcylTrfase"/>
</dbReference>
<organism evidence="11 12">
    <name type="scientific">Candidatus Gallitreponema excrementavium</name>
    <dbReference type="NCBI Taxonomy" id="2840840"/>
    <lineage>
        <taxon>Bacteria</taxon>
        <taxon>Pseudomonadati</taxon>
        <taxon>Spirochaetota</taxon>
        <taxon>Spirochaetia</taxon>
        <taxon>Spirochaetales</taxon>
        <taxon>Candidatus Gallitreponema</taxon>
    </lineage>
</organism>
<comment type="catalytic activity">
    <reaction evidence="9">
        <text>N-terminal S-1,2-diacyl-sn-glyceryl-L-cysteinyl-[lipoprotein] + a glycerophospholipid = N-acyl-S-1,2-diacyl-sn-glyceryl-L-cysteinyl-[lipoprotein] + a 2-acyl-sn-glycero-3-phospholipid + H(+)</text>
        <dbReference type="Rhea" id="RHEA:48228"/>
        <dbReference type="Rhea" id="RHEA-COMP:14681"/>
        <dbReference type="Rhea" id="RHEA-COMP:14684"/>
        <dbReference type="ChEBI" id="CHEBI:15378"/>
        <dbReference type="ChEBI" id="CHEBI:136912"/>
        <dbReference type="ChEBI" id="CHEBI:140656"/>
        <dbReference type="ChEBI" id="CHEBI:140657"/>
        <dbReference type="ChEBI" id="CHEBI:140660"/>
        <dbReference type="EC" id="2.3.1.269"/>
    </reaction>
</comment>
<dbReference type="PROSITE" id="PS50263">
    <property type="entry name" value="CN_HYDROLASE"/>
    <property type="match status" value="1"/>
</dbReference>
<reference evidence="11" key="2">
    <citation type="journal article" date="2021" name="PeerJ">
        <title>Extensive microbial diversity within the chicken gut microbiome revealed by metagenomics and culture.</title>
        <authorList>
            <person name="Gilroy R."/>
            <person name="Ravi A."/>
            <person name="Getino M."/>
            <person name="Pursley I."/>
            <person name="Horton D.L."/>
            <person name="Alikhan N.F."/>
            <person name="Baker D."/>
            <person name="Gharbi K."/>
            <person name="Hall N."/>
            <person name="Watson M."/>
            <person name="Adriaenssens E.M."/>
            <person name="Foster-Nyarko E."/>
            <person name="Jarju S."/>
            <person name="Secka A."/>
            <person name="Antonio M."/>
            <person name="Oren A."/>
            <person name="Chaudhuri R.R."/>
            <person name="La Ragione R."/>
            <person name="Hildebrand F."/>
            <person name="Pallen M.J."/>
        </authorList>
    </citation>
    <scope>NUCLEOTIDE SEQUENCE</scope>
    <source>
        <strain evidence="11">10532</strain>
    </source>
</reference>
<feature type="transmembrane region" description="Helical" evidence="9">
    <location>
        <begin position="240"/>
        <end position="260"/>
    </location>
</feature>
<evidence type="ECO:0000256" key="6">
    <source>
        <dbReference type="ARBA" id="ARBA00022989"/>
    </source>
</evidence>
<reference evidence="11" key="1">
    <citation type="submission" date="2020-10" db="EMBL/GenBank/DDBJ databases">
        <authorList>
            <person name="Gilroy R."/>
        </authorList>
    </citation>
    <scope>NUCLEOTIDE SEQUENCE</scope>
    <source>
        <strain evidence="11">10532</strain>
    </source>
</reference>
<evidence type="ECO:0000313" key="12">
    <source>
        <dbReference type="Proteomes" id="UP000823638"/>
    </source>
</evidence>
<name>A0A9D9HN78_9SPIR</name>
<evidence type="ECO:0000313" key="11">
    <source>
        <dbReference type="EMBL" id="MBO8456790.1"/>
    </source>
</evidence>
<keyword evidence="6 9" id="KW-1133">Transmembrane helix</keyword>
<evidence type="ECO:0000256" key="2">
    <source>
        <dbReference type="ARBA" id="ARBA00010065"/>
    </source>
</evidence>
<dbReference type="AlphaFoldDB" id="A0A9D9HN78"/>
<dbReference type="GO" id="GO:0016410">
    <property type="term" value="F:N-acyltransferase activity"/>
    <property type="evidence" value="ECO:0007669"/>
    <property type="project" value="UniProtKB-UniRule"/>
</dbReference>
<gene>
    <name evidence="9 11" type="primary">lnt</name>
    <name evidence="11" type="ORF">IAA81_01005</name>
</gene>
<comment type="function">
    <text evidence="9">Catalyzes the phospholipid dependent N-acylation of the N-terminal cysteine of apolipoprotein, the last step in lipoprotein maturation.</text>
</comment>
<evidence type="ECO:0000256" key="1">
    <source>
        <dbReference type="ARBA" id="ARBA00004651"/>
    </source>
</evidence>
<dbReference type="Gene3D" id="3.60.110.10">
    <property type="entry name" value="Carbon-nitrogen hydrolase"/>
    <property type="match status" value="1"/>
</dbReference>
<keyword evidence="4 9" id="KW-0808">Transferase</keyword>
<feature type="transmembrane region" description="Helical" evidence="9">
    <location>
        <begin position="83"/>
        <end position="105"/>
    </location>
</feature>
<comment type="caution">
    <text evidence="9">Lacks conserved residue(s) required for the propagation of feature annotation.</text>
</comment>
<keyword evidence="7 9" id="KW-0472">Membrane</keyword>
<dbReference type="Pfam" id="PF00795">
    <property type="entry name" value="CN_hydrolase"/>
    <property type="match status" value="1"/>
</dbReference>
<feature type="transmembrane region" description="Helical" evidence="9">
    <location>
        <begin position="57"/>
        <end position="77"/>
    </location>
</feature>
<dbReference type="HAMAP" id="MF_01148">
    <property type="entry name" value="Lnt"/>
    <property type="match status" value="1"/>
</dbReference>
<dbReference type="Proteomes" id="UP000823638">
    <property type="component" value="Unassembled WGS sequence"/>
</dbReference>
<accession>A0A9D9HN78</accession>
<dbReference type="EC" id="2.3.1.269" evidence="9"/>
<evidence type="ECO:0000256" key="5">
    <source>
        <dbReference type="ARBA" id="ARBA00022692"/>
    </source>
</evidence>
<dbReference type="InterPro" id="IPR045378">
    <property type="entry name" value="LNT_N"/>
</dbReference>
<comment type="pathway">
    <text evidence="9">Protein modification; lipoprotein biosynthesis (N-acyl transfer).</text>
</comment>
<comment type="caution">
    <text evidence="11">The sequence shown here is derived from an EMBL/GenBank/DDBJ whole genome shotgun (WGS) entry which is preliminary data.</text>
</comment>
<proteinExistence type="inferred from homology"/>
<dbReference type="PANTHER" id="PTHR38686:SF1">
    <property type="entry name" value="APOLIPOPROTEIN N-ACYLTRANSFERASE"/>
    <property type="match status" value="1"/>
</dbReference>
<evidence type="ECO:0000256" key="7">
    <source>
        <dbReference type="ARBA" id="ARBA00023136"/>
    </source>
</evidence>
<dbReference type="InterPro" id="IPR036526">
    <property type="entry name" value="C-N_Hydrolase_sf"/>
</dbReference>
<dbReference type="InterPro" id="IPR003010">
    <property type="entry name" value="C-N_Hydrolase"/>
</dbReference>
<evidence type="ECO:0000256" key="9">
    <source>
        <dbReference type="HAMAP-Rule" id="MF_01148"/>
    </source>
</evidence>
<dbReference type="GO" id="GO:0042158">
    <property type="term" value="P:lipoprotein biosynthetic process"/>
    <property type="evidence" value="ECO:0007669"/>
    <property type="project" value="UniProtKB-UniRule"/>
</dbReference>
<keyword evidence="8 9" id="KW-0012">Acyltransferase</keyword>
<sequence>MSIIQSFLGAFLSSLLLTLSIPNVFSHSGSFLLGLFSLVPLYYVLEKNRGKKPIVSGITTGLSVSLTHLMSSFWLAFFQGYAVFTLGLSAIAYFFFGWILGYFLWTANKLPGWLRPWIFASVWVSWEWFKSNGFLAYPWGTLIMSSRTSIPFIQIADLTGTWGISFVMALTGSLIGENLIYWVKAKTVNSFPFFQEEKPSLLSLIRGAFHLPKREKTFPGAMPGPAARCLFSIGEEGIWVIKNTAFCLFLLLIIYSYGFYKIATLPEPEDYINILFVQHNSDSWNDNFEKSLSTAMRLTREGLKNREKPRLIAWNETVLAYPYEENYEYYQHFPYKDPFVPFLRENGIPLLVGAPYIIDMENELFSNSAILLSPEGEILQHYGKMQLVPFAEYIPFIQYDWMKKFMNAVAGFSSGWTPSHEYRLFTGLTNSGKEILFSTPICFEDAFPGVCTGLVKNGSRFFLNLTNDSWSKTESAEMQHFSIASFRAVEHRTVMARSTNGGYSCIINPLGEVIYDFPLFEEHSEILSVPVYPYTRTLYSYLGDYIVILAFFAFGSAFIIYRKKIIYKNEAN</sequence>
<feature type="domain" description="CN hydrolase" evidence="10">
    <location>
        <begin position="272"/>
        <end position="533"/>
    </location>
</feature>
<dbReference type="NCBIfam" id="TIGR00546">
    <property type="entry name" value="lnt"/>
    <property type="match status" value="1"/>
</dbReference>
<protein>
    <recommendedName>
        <fullName evidence="9">Apolipoprotein N-acyltransferase</fullName>
        <shortName evidence="9">ALP N-acyltransferase</shortName>
        <ecNumber evidence="9">2.3.1.269</ecNumber>
    </recommendedName>
</protein>
<evidence type="ECO:0000259" key="10">
    <source>
        <dbReference type="PROSITE" id="PS50263"/>
    </source>
</evidence>
<evidence type="ECO:0000256" key="8">
    <source>
        <dbReference type="ARBA" id="ARBA00023315"/>
    </source>
</evidence>
<dbReference type="SUPFAM" id="SSF56317">
    <property type="entry name" value="Carbon-nitrogen hydrolase"/>
    <property type="match status" value="1"/>
</dbReference>
<dbReference type="EMBL" id="JADIMM010000018">
    <property type="protein sequence ID" value="MBO8456790.1"/>
    <property type="molecule type" value="Genomic_DNA"/>
</dbReference>
<keyword evidence="3 9" id="KW-1003">Cell membrane</keyword>
<comment type="subcellular location">
    <subcellularLocation>
        <location evidence="1 9">Cell membrane</location>
        <topology evidence="1 9">Multi-pass membrane protein</topology>
    </subcellularLocation>
</comment>
<dbReference type="PANTHER" id="PTHR38686">
    <property type="entry name" value="APOLIPOPROTEIN N-ACYLTRANSFERASE"/>
    <property type="match status" value="1"/>
</dbReference>
<evidence type="ECO:0000256" key="4">
    <source>
        <dbReference type="ARBA" id="ARBA00022679"/>
    </source>
</evidence>
<feature type="transmembrane region" description="Helical" evidence="9">
    <location>
        <begin position="160"/>
        <end position="183"/>
    </location>
</feature>
<dbReference type="GO" id="GO:0005886">
    <property type="term" value="C:plasma membrane"/>
    <property type="evidence" value="ECO:0007669"/>
    <property type="project" value="UniProtKB-SubCell"/>
</dbReference>
<dbReference type="CDD" id="cd07571">
    <property type="entry name" value="ALP_N-acyl_transferase"/>
    <property type="match status" value="1"/>
</dbReference>
<feature type="transmembrane region" description="Helical" evidence="9">
    <location>
        <begin position="538"/>
        <end position="561"/>
    </location>
</feature>
<evidence type="ECO:0000256" key="3">
    <source>
        <dbReference type="ARBA" id="ARBA00022475"/>
    </source>
</evidence>
<comment type="similarity">
    <text evidence="2 9">Belongs to the CN hydrolase family. Apolipoprotein N-acyltransferase subfamily.</text>
</comment>
<keyword evidence="5 9" id="KW-0812">Transmembrane</keyword>
<dbReference type="Pfam" id="PF20154">
    <property type="entry name" value="LNT_N"/>
    <property type="match status" value="1"/>
</dbReference>